<dbReference type="STRING" id="1218598.LEP1GSC060_0159"/>
<dbReference type="AlphaFoldDB" id="N1WP23"/>
<keyword evidence="1" id="KW-0472">Membrane</keyword>
<evidence type="ECO:0000256" key="1">
    <source>
        <dbReference type="SAM" id="Phobius"/>
    </source>
</evidence>
<name>N1WP23_9LEPT</name>
<organism evidence="3 4">
    <name type="scientific">Leptospira weilii serovar Ranarum str. ICFT</name>
    <dbReference type="NCBI Taxonomy" id="1218598"/>
    <lineage>
        <taxon>Bacteria</taxon>
        <taxon>Pseudomonadati</taxon>
        <taxon>Spirochaetota</taxon>
        <taxon>Spirochaetia</taxon>
        <taxon>Leptospirales</taxon>
        <taxon>Leptospiraceae</taxon>
        <taxon>Leptospira</taxon>
    </lineage>
</organism>
<keyword evidence="4" id="KW-1185">Reference proteome</keyword>
<dbReference type="Proteomes" id="UP000012313">
    <property type="component" value="Unassembled WGS sequence"/>
</dbReference>
<dbReference type="OrthoDB" id="345402at2"/>
<dbReference type="InterPro" id="IPR025508">
    <property type="entry name" value="DUF4395"/>
</dbReference>
<feature type="transmembrane region" description="Helical" evidence="1">
    <location>
        <begin position="113"/>
        <end position="138"/>
    </location>
</feature>
<feature type="transmembrane region" description="Helical" evidence="1">
    <location>
        <begin position="20"/>
        <end position="44"/>
    </location>
</feature>
<dbReference type="EMBL" id="AOHC02000036">
    <property type="protein sequence ID" value="EMY77558.1"/>
    <property type="molecule type" value="Genomic_DNA"/>
</dbReference>
<evidence type="ECO:0000259" key="2">
    <source>
        <dbReference type="Pfam" id="PF14340"/>
    </source>
</evidence>
<gene>
    <name evidence="3" type="ORF">LEP1GSC060_0159</name>
</gene>
<keyword evidence="1" id="KW-1133">Transmembrane helix</keyword>
<comment type="caution">
    <text evidence="3">The sequence shown here is derived from an EMBL/GenBank/DDBJ whole genome shotgun (WGS) entry which is preliminary data.</text>
</comment>
<dbReference type="RefSeq" id="WP_003003830.1">
    <property type="nucleotide sequence ID" value="NZ_AOHC02000036.1"/>
</dbReference>
<proteinExistence type="predicted"/>
<dbReference type="Pfam" id="PF14340">
    <property type="entry name" value="DUF4395"/>
    <property type="match status" value="1"/>
</dbReference>
<reference evidence="3" key="1">
    <citation type="submission" date="2013-03" db="EMBL/GenBank/DDBJ databases">
        <authorList>
            <person name="Harkins D.M."/>
            <person name="Durkin A.S."/>
            <person name="Brinkac L.M."/>
            <person name="Haft D.H."/>
            <person name="Selengut J.D."/>
            <person name="Sanka R."/>
            <person name="DePew J."/>
            <person name="Purushe J."/>
            <person name="Hartskeerl R.A."/>
            <person name="Ahmed A."/>
            <person name="van der Linden H."/>
            <person name="Goris M.G.A."/>
            <person name="Vinetz J.M."/>
            <person name="Sutton G.G."/>
            <person name="Nierman W.C."/>
            <person name="Fouts D.E."/>
        </authorList>
    </citation>
    <scope>NUCLEOTIDE SEQUENCE [LARGE SCALE GENOMIC DNA]</scope>
    <source>
        <strain evidence="3">ICFT</strain>
    </source>
</reference>
<feature type="domain" description="DUF4395" evidence="2">
    <location>
        <begin position="11"/>
        <end position="139"/>
    </location>
</feature>
<evidence type="ECO:0000313" key="4">
    <source>
        <dbReference type="Proteomes" id="UP000012313"/>
    </source>
</evidence>
<accession>N1WP23</accession>
<feature type="transmembrane region" description="Helical" evidence="1">
    <location>
        <begin position="85"/>
        <end position="101"/>
    </location>
</feature>
<keyword evidence="1" id="KW-0812">Transmembrane</keyword>
<evidence type="ECO:0000313" key="3">
    <source>
        <dbReference type="EMBL" id="EMY77558.1"/>
    </source>
</evidence>
<sequence length="165" mass="18178">MIQIGNFPDSVNEYAARSVAGLVFILAIATLFTQSIWLNVALFYGFTARVLYGPKYSPFAKLAIYGIVPWFKLGNKTVAGPPKRFAQGVGFLFSLTSLILLTQGKILAFQITLAILVFFAALESFVGFCAGCFVFGYLMQWGIVPQKVCEKCNNLTVTSKKQNIH</sequence>
<protein>
    <submittedName>
        <fullName evidence="3">PF14340 domain protein</fullName>
    </submittedName>
</protein>